<gene>
    <name evidence="1" type="ORF">C8P65_10251</name>
</gene>
<proteinExistence type="predicted"/>
<dbReference type="AlphaFoldDB" id="A0A2T5XX20"/>
<dbReference type="EMBL" id="QBKG01000002">
    <property type="protein sequence ID" value="PTX08012.1"/>
    <property type="molecule type" value="Genomic_DNA"/>
</dbReference>
<organism evidence="1 2">
    <name type="scientific">Capnocytophaga leadbetteri</name>
    <dbReference type="NCBI Taxonomy" id="327575"/>
    <lineage>
        <taxon>Bacteria</taxon>
        <taxon>Pseudomonadati</taxon>
        <taxon>Bacteroidota</taxon>
        <taxon>Flavobacteriia</taxon>
        <taxon>Flavobacteriales</taxon>
        <taxon>Flavobacteriaceae</taxon>
        <taxon>Capnocytophaga</taxon>
    </lineage>
</organism>
<accession>A0A2T5XX20</accession>
<evidence type="ECO:0000313" key="1">
    <source>
        <dbReference type="EMBL" id="PTX08012.1"/>
    </source>
</evidence>
<reference evidence="1 2" key="1">
    <citation type="submission" date="2018-04" db="EMBL/GenBank/DDBJ databases">
        <title>Genomic Encyclopedia of Archaeal and Bacterial Type Strains, Phase II (KMG-II): from individual species to whole genera.</title>
        <authorList>
            <person name="Goeker M."/>
        </authorList>
    </citation>
    <scope>NUCLEOTIDE SEQUENCE [LARGE SCALE GENOMIC DNA]</scope>
    <source>
        <strain evidence="1 2">DSM 22902</strain>
    </source>
</reference>
<comment type="caution">
    <text evidence="1">The sequence shown here is derived from an EMBL/GenBank/DDBJ whole genome shotgun (WGS) entry which is preliminary data.</text>
</comment>
<sequence>MLYLHIRAKPNIMKVMYIISKILTLAGLAQSRIISLEVCLYEILMLYLHIRAKPNIMKVMYIISKILTLAGLAQSRIISLEVCLYEMTFPL</sequence>
<protein>
    <submittedName>
        <fullName evidence="1">Uncharacterized protein</fullName>
    </submittedName>
</protein>
<dbReference type="Proteomes" id="UP000243985">
    <property type="component" value="Unassembled WGS sequence"/>
</dbReference>
<name>A0A2T5XX20_9FLAO</name>
<evidence type="ECO:0000313" key="2">
    <source>
        <dbReference type="Proteomes" id="UP000243985"/>
    </source>
</evidence>